<organism evidence="1 2">
    <name type="scientific">Corchorus capsularis</name>
    <name type="common">Jute</name>
    <dbReference type="NCBI Taxonomy" id="210143"/>
    <lineage>
        <taxon>Eukaryota</taxon>
        <taxon>Viridiplantae</taxon>
        <taxon>Streptophyta</taxon>
        <taxon>Embryophyta</taxon>
        <taxon>Tracheophyta</taxon>
        <taxon>Spermatophyta</taxon>
        <taxon>Magnoliopsida</taxon>
        <taxon>eudicotyledons</taxon>
        <taxon>Gunneridae</taxon>
        <taxon>Pentapetalae</taxon>
        <taxon>rosids</taxon>
        <taxon>malvids</taxon>
        <taxon>Malvales</taxon>
        <taxon>Malvaceae</taxon>
        <taxon>Grewioideae</taxon>
        <taxon>Apeibeae</taxon>
        <taxon>Corchorus</taxon>
    </lineage>
</organism>
<accession>A0A1R3HVV9</accession>
<gene>
    <name evidence="1" type="ORF">CCACVL1_16684</name>
</gene>
<name>A0A1R3HVV9_COCAP</name>
<keyword evidence="2" id="KW-1185">Reference proteome</keyword>
<dbReference type="EMBL" id="AWWV01011101">
    <property type="protein sequence ID" value="OMO74493.1"/>
    <property type="molecule type" value="Genomic_DNA"/>
</dbReference>
<dbReference type="Gramene" id="OMO74493">
    <property type="protein sequence ID" value="OMO74493"/>
    <property type="gene ID" value="CCACVL1_16684"/>
</dbReference>
<dbReference type="Proteomes" id="UP000188268">
    <property type="component" value="Unassembled WGS sequence"/>
</dbReference>
<protein>
    <submittedName>
        <fullName evidence="1">Uncharacterized protein</fullName>
    </submittedName>
</protein>
<evidence type="ECO:0000313" key="1">
    <source>
        <dbReference type="EMBL" id="OMO74493.1"/>
    </source>
</evidence>
<dbReference type="AlphaFoldDB" id="A0A1R3HVV9"/>
<sequence length="32" mass="3746">MAVTMSWAKGDHPFCLFRFANSKLQYNPPKLF</sequence>
<evidence type="ECO:0000313" key="2">
    <source>
        <dbReference type="Proteomes" id="UP000188268"/>
    </source>
</evidence>
<comment type="caution">
    <text evidence="1">The sequence shown here is derived from an EMBL/GenBank/DDBJ whole genome shotgun (WGS) entry which is preliminary data.</text>
</comment>
<proteinExistence type="predicted"/>
<reference evidence="1 2" key="1">
    <citation type="submission" date="2013-09" db="EMBL/GenBank/DDBJ databases">
        <title>Corchorus capsularis genome sequencing.</title>
        <authorList>
            <person name="Alam M."/>
            <person name="Haque M.S."/>
            <person name="Islam M.S."/>
            <person name="Emdad E.M."/>
            <person name="Islam M.M."/>
            <person name="Ahmed B."/>
            <person name="Halim A."/>
            <person name="Hossen Q.M.M."/>
            <person name="Hossain M.Z."/>
            <person name="Ahmed R."/>
            <person name="Khan M.M."/>
            <person name="Islam R."/>
            <person name="Rashid M.M."/>
            <person name="Khan S.A."/>
            <person name="Rahman M.S."/>
            <person name="Alam M."/>
        </authorList>
    </citation>
    <scope>NUCLEOTIDE SEQUENCE [LARGE SCALE GENOMIC DNA]</scope>
    <source>
        <strain evidence="2">cv. CVL-1</strain>
        <tissue evidence="1">Whole seedling</tissue>
    </source>
</reference>